<organism evidence="2 3">
    <name type="scientific">Funneliformis geosporum</name>
    <dbReference type="NCBI Taxonomy" id="1117311"/>
    <lineage>
        <taxon>Eukaryota</taxon>
        <taxon>Fungi</taxon>
        <taxon>Fungi incertae sedis</taxon>
        <taxon>Mucoromycota</taxon>
        <taxon>Glomeromycotina</taxon>
        <taxon>Glomeromycetes</taxon>
        <taxon>Glomerales</taxon>
        <taxon>Glomeraceae</taxon>
        <taxon>Funneliformis</taxon>
    </lineage>
</organism>
<evidence type="ECO:0000256" key="1">
    <source>
        <dbReference type="SAM" id="MobiDB-lite"/>
    </source>
</evidence>
<protein>
    <submittedName>
        <fullName evidence="2">10062_t:CDS:1</fullName>
    </submittedName>
</protein>
<sequence>VIDENDPDLKDNQVSNKSLTEEEQKKLNDFLKKHELLGEDIKTSVNKKISVGNYQPTYRCLICKSSLVYNPQTQKYWCAICKKETTYEKK</sequence>
<gene>
    <name evidence="2" type="ORF">FWILDA_LOCUS19350</name>
</gene>
<dbReference type="AlphaFoldDB" id="A0A9W4TBH6"/>
<keyword evidence="3" id="KW-1185">Reference proteome</keyword>
<reference evidence="2" key="1">
    <citation type="submission" date="2022-08" db="EMBL/GenBank/DDBJ databases">
        <authorList>
            <person name="Kallberg Y."/>
            <person name="Tangrot J."/>
            <person name="Rosling A."/>
        </authorList>
    </citation>
    <scope>NUCLEOTIDE SEQUENCE</scope>
    <source>
        <strain evidence="2">Wild A</strain>
    </source>
</reference>
<comment type="caution">
    <text evidence="2">The sequence shown here is derived from an EMBL/GenBank/DDBJ whole genome shotgun (WGS) entry which is preliminary data.</text>
</comment>
<feature type="non-terminal residue" evidence="2">
    <location>
        <position position="1"/>
    </location>
</feature>
<evidence type="ECO:0000313" key="2">
    <source>
        <dbReference type="EMBL" id="CAI2199996.1"/>
    </source>
</evidence>
<evidence type="ECO:0000313" key="3">
    <source>
        <dbReference type="Proteomes" id="UP001153678"/>
    </source>
</evidence>
<proteinExistence type="predicted"/>
<dbReference type="Proteomes" id="UP001153678">
    <property type="component" value="Unassembled WGS sequence"/>
</dbReference>
<feature type="region of interest" description="Disordered" evidence="1">
    <location>
        <begin position="1"/>
        <end position="21"/>
    </location>
</feature>
<dbReference type="EMBL" id="CAMKVN010022982">
    <property type="protein sequence ID" value="CAI2199996.1"/>
    <property type="molecule type" value="Genomic_DNA"/>
</dbReference>
<name>A0A9W4TBH6_9GLOM</name>
<accession>A0A9W4TBH6</accession>